<reference evidence="2 3" key="1">
    <citation type="submission" date="2020-10" db="EMBL/GenBank/DDBJ databases">
        <title>Connecting structure to function with the recovery of over 1000 high-quality activated sludge metagenome-assembled genomes encoding full-length rRNA genes using long-read sequencing.</title>
        <authorList>
            <person name="Singleton C.M."/>
            <person name="Petriglieri F."/>
            <person name="Kristensen J.M."/>
            <person name="Kirkegaard R.H."/>
            <person name="Michaelsen T.Y."/>
            <person name="Andersen M.H."/>
            <person name="Karst S.M."/>
            <person name="Dueholm M.S."/>
            <person name="Nielsen P.H."/>
            <person name="Albertsen M."/>
        </authorList>
    </citation>
    <scope>NUCLEOTIDE SEQUENCE [LARGE SCALE GENOMIC DNA]</scope>
    <source>
        <strain evidence="2">Ribe_18-Q3-R11-54_BAT3C.373</strain>
    </source>
</reference>
<feature type="transmembrane region" description="Helical" evidence="1">
    <location>
        <begin position="6"/>
        <end position="24"/>
    </location>
</feature>
<keyword evidence="1" id="KW-1133">Transmembrane helix</keyword>
<keyword evidence="1" id="KW-0472">Membrane</keyword>
<sequence length="198" mass="23237">MKVTWSLISFILALILIIQLYITVTDYKETNAKLTNFITVFQKYLSSNPYHHFTIDELEIKNFNINKPKSLFQSLSDSIKYLSQSICISSTNIDQLNLISDKINAIVNLENYNKLNSVNRNSENMIHLVKYSENKYFYIPHLPDIQTQFIINSDTLAINNNNYILFENKFFKKNKNSIQCIYQDTITKISKTYSKIFN</sequence>
<gene>
    <name evidence="2" type="ORF">IPO85_02175</name>
</gene>
<comment type="caution">
    <text evidence="2">The sequence shown here is derived from an EMBL/GenBank/DDBJ whole genome shotgun (WGS) entry which is preliminary data.</text>
</comment>
<accession>A0A9D7S7F2</accession>
<name>A0A9D7S7F2_9BACT</name>
<keyword evidence="1" id="KW-0812">Transmembrane</keyword>
<evidence type="ECO:0000313" key="3">
    <source>
        <dbReference type="Proteomes" id="UP000808349"/>
    </source>
</evidence>
<dbReference type="EMBL" id="JADKFW010000004">
    <property type="protein sequence ID" value="MBK9716331.1"/>
    <property type="molecule type" value="Genomic_DNA"/>
</dbReference>
<evidence type="ECO:0000313" key="2">
    <source>
        <dbReference type="EMBL" id="MBK9716331.1"/>
    </source>
</evidence>
<protein>
    <submittedName>
        <fullName evidence="2">Uncharacterized protein</fullName>
    </submittedName>
</protein>
<proteinExistence type="predicted"/>
<organism evidence="2 3">
    <name type="scientific">Candidatus Defluviibacterium haderslevense</name>
    <dbReference type="NCBI Taxonomy" id="2981993"/>
    <lineage>
        <taxon>Bacteria</taxon>
        <taxon>Pseudomonadati</taxon>
        <taxon>Bacteroidota</taxon>
        <taxon>Saprospiria</taxon>
        <taxon>Saprospirales</taxon>
        <taxon>Saprospiraceae</taxon>
        <taxon>Candidatus Defluviibacterium</taxon>
    </lineage>
</organism>
<evidence type="ECO:0000256" key="1">
    <source>
        <dbReference type="SAM" id="Phobius"/>
    </source>
</evidence>
<dbReference type="Proteomes" id="UP000808349">
    <property type="component" value="Unassembled WGS sequence"/>
</dbReference>
<dbReference type="AlphaFoldDB" id="A0A9D7S7F2"/>